<dbReference type="InterPro" id="IPR013103">
    <property type="entry name" value="RVT_2"/>
</dbReference>
<dbReference type="Proteomes" id="UP001151760">
    <property type="component" value="Unassembled WGS sequence"/>
</dbReference>
<dbReference type="InterPro" id="IPR039537">
    <property type="entry name" value="Retrotran_Ty1/copia-like"/>
</dbReference>
<dbReference type="InterPro" id="IPR025724">
    <property type="entry name" value="GAG-pre-integrase_dom"/>
</dbReference>
<dbReference type="Pfam" id="PF13976">
    <property type="entry name" value="gag_pre-integrs"/>
    <property type="match status" value="1"/>
</dbReference>
<feature type="compositionally biased region" description="Basic and acidic residues" evidence="6">
    <location>
        <begin position="192"/>
        <end position="204"/>
    </location>
</feature>
<dbReference type="InterPro" id="IPR036397">
    <property type="entry name" value="RNaseH_sf"/>
</dbReference>
<dbReference type="EMBL" id="BQNB010012359">
    <property type="protein sequence ID" value="GJT02573.1"/>
    <property type="molecule type" value="Genomic_DNA"/>
</dbReference>
<dbReference type="Gene3D" id="4.10.60.10">
    <property type="entry name" value="Zinc finger, CCHC-type"/>
    <property type="match status" value="1"/>
</dbReference>
<evidence type="ECO:0000256" key="3">
    <source>
        <dbReference type="ARBA" id="ARBA00022750"/>
    </source>
</evidence>
<reference evidence="9" key="1">
    <citation type="journal article" date="2022" name="Int. J. Mol. Sci.">
        <title>Draft Genome of Tanacetum Coccineum: Genomic Comparison of Closely Related Tanacetum-Family Plants.</title>
        <authorList>
            <person name="Yamashiro T."/>
            <person name="Shiraishi A."/>
            <person name="Nakayama K."/>
            <person name="Satake H."/>
        </authorList>
    </citation>
    <scope>NUCLEOTIDE SEQUENCE</scope>
</reference>
<evidence type="ECO:0000259" key="7">
    <source>
        <dbReference type="PROSITE" id="PS50158"/>
    </source>
</evidence>
<dbReference type="InterPro" id="IPR043502">
    <property type="entry name" value="DNA/RNA_pol_sf"/>
</dbReference>
<feature type="domain" description="CCHC-type" evidence="7">
    <location>
        <begin position="277"/>
        <end position="293"/>
    </location>
</feature>
<feature type="region of interest" description="Disordered" evidence="6">
    <location>
        <begin position="192"/>
        <end position="272"/>
    </location>
</feature>
<dbReference type="PROSITE" id="PS50994">
    <property type="entry name" value="INTEGRASE"/>
    <property type="match status" value="1"/>
</dbReference>
<dbReference type="Pfam" id="PF00665">
    <property type="entry name" value="rve"/>
    <property type="match status" value="1"/>
</dbReference>
<sequence length="1092" mass="124868">MVVGESSQPPVKDTTLTFQCPVLTSTNYTIWRMRMEVLLGIHGVWDVVDPGSDDAKKNNIVKGLLFQSIPEDLVLQIGNLKTRKEMWEAIKTRNLGADRVKEARLQTLITEFENLKMSDNDTIDAYAAKLSGIASKSATLREVMSELKLVKKFLTSLPRRFVHIVAALEQVLDLKTTGFEDVVGRLKAYEERVKQEDKANDSQEKLLYARTDSSDGNSDSSRGRGCGSYSRGRGRSQGQGRGRGNSQNQGQRDSSKNRKDNQQKGKQKEQHDLSHIKCYRCDKFGHFVSKCPDRKRDYEANLSETHEGDVNHEEGTFFMMNHIQEMIFMNEEKYTPPKNESNTDEDDVWYFNNGASNHMTSNYSYFSELNENIIGRIKFEDGSCVRTKGKGSILFQGKNGEQKLLKDIYYIHALRSNVISLGEATISGCDIRIRGDFLTMRISCGNLLIKVPRSANRLYKAQLKVGKPYCLQANIDEESWLWHVRLGHIGFGAVNLMHKLAKGVPVIKHQDQVCESCMVGKQTKKSFSKNETYRASRLLEMVHGDICGPITPSTQAGNSYILVLIDDCSRYMWSFLLKHKSDAFGVIKRFKTSIEKRTGKEIITFHTDRGGEFTSHDFNRFCDQEGISRMLTAPYAPQQNGIVERRNRTLLEMTRCMMKAKGVPNYFWGEAVRHATYIINRTPTRALVGVTPYEKFYGEKPNLEDLKVFGCVAYERIVSKHLKKLDDRSKPLVYLGKEPSSGGFWLYNPRENKIIISAYVVFDEKKVHNATIHATLNTIHSPVTVYETPFHVTSPEGDEDEYERDVTPIPVRRSTRNKVLPTRLLDYQLNVHELMLTLDEEPRNYNEAKLNPKWLKAMKTELESIVKNNTWKLVPLPKGFVPIGLKWLFKIKRNVDGSIMKYKARLVAKGYVQQPEIDFDEVFAPVARLETIRLLIALASEKGWKIHHLDVKTAFLHGELNEEVYVVQPEGFEKPGEEKKVYKLTKSLYGLRQAPRAWNIKLDNTLKEMGFQQCMQEKAVYKAITNGEFIIVAVYVDDLFVTGTGLDCINEFKKRMASQFEMSNLSELTYYLGIEVSQGKDCVEINQERYAR</sequence>
<dbReference type="InterPro" id="IPR036875">
    <property type="entry name" value="Znf_CCHC_sf"/>
</dbReference>
<feature type="compositionally biased region" description="Basic and acidic residues" evidence="6">
    <location>
        <begin position="253"/>
        <end position="272"/>
    </location>
</feature>
<dbReference type="PROSITE" id="PS50158">
    <property type="entry name" value="ZF_CCHC"/>
    <property type="match status" value="1"/>
</dbReference>
<dbReference type="Pfam" id="PF13961">
    <property type="entry name" value="DUF4219"/>
    <property type="match status" value="1"/>
</dbReference>
<dbReference type="SUPFAM" id="SSF57756">
    <property type="entry name" value="Retrovirus zinc finger-like domains"/>
    <property type="match status" value="1"/>
</dbReference>
<dbReference type="Pfam" id="PF25597">
    <property type="entry name" value="SH3_retrovirus"/>
    <property type="match status" value="1"/>
</dbReference>
<gene>
    <name evidence="9" type="ORF">Tco_0823742</name>
</gene>
<keyword evidence="3" id="KW-0064">Aspartyl protease</keyword>
<evidence type="ECO:0000313" key="9">
    <source>
        <dbReference type="EMBL" id="GJT02573.1"/>
    </source>
</evidence>
<keyword evidence="1" id="KW-0645">Protease</keyword>
<evidence type="ECO:0000313" key="10">
    <source>
        <dbReference type="Proteomes" id="UP001151760"/>
    </source>
</evidence>
<keyword evidence="5" id="KW-0863">Zinc-finger</keyword>
<dbReference type="InterPro" id="IPR057670">
    <property type="entry name" value="SH3_retrovirus"/>
</dbReference>
<dbReference type="Gene3D" id="3.30.420.10">
    <property type="entry name" value="Ribonuclease H-like superfamily/Ribonuclease H"/>
    <property type="match status" value="1"/>
</dbReference>
<dbReference type="InterPro" id="IPR001584">
    <property type="entry name" value="Integrase_cat-core"/>
</dbReference>
<dbReference type="InterPro" id="IPR012337">
    <property type="entry name" value="RNaseH-like_sf"/>
</dbReference>
<keyword evidence="5" id="KW-0862">Zinc</keyword>
<dbReference type="InterPro" id="IPR001878">
    <property type="entry name" value="Znf_CCHC"/>
</dbReference>
<dbReference type="Pfam" id="PF22936">
    <property type="entry name" value="Pol_BBD"/>
    <property type="match status" value="1"/>
</dbReference>
<dbReference type="SMART" id="SM00343">
    <property type="entry name" value="ZnF_C2HC"/>
    <property type="match status" value="1"/>
</dbReference>
<evidence type="ECO:0000256" key="4">
    <source>
        <dbReference type="ARBA" id="ARBA00022801"/>
    </source>
</evidence>
<keyword evidence="2" id="KW-0479">Metal-binding</keyword>
<protein>
    <submittedName>
        <fullName evidence="9">Zinc finger, CCHC-type containing protein</fullName>
    </submittedName>
</protein>
<dbReference type="SUPFAM" id="SSF56672">
    <property type="entry name" value="DNA/RNA polymerases"/>
    <property type="match status" value="1"/>
</dbReference>
<evidence type="ECO:0000256" key="2">
    <source>
        <dbReference type="ARBA" id="ARBA00022723"/>
    </source>
</evidence>
<dbReference type="InterPro" id="IPR025314">
    <property type="entry name" value="DUF4219"/>
</dbReference>
<keyword evidence="4" id="KW-0378">Hydrolase</keyword>
<dbReference type="PANTHER" id="PTHR42648:SF25">
    <property type="entry name" value="RNA-DIRECTED DNA POLYMERASE"/>
    <property type="match status" value="1"/>
</dbReference>
<organism evidence="9 10">
    <name type="scientific">Tanacetum coccineum</name>
    <dbReference type="NCBI Taxonomy" id="301880"/>
    <lineage>
        <taxon>Eukaryota</taxon>
        <taxon>Viridiplantae</taxon>
        <taxon>Streptophyta</taxon>
        <taxon>Embryophyta</taxon>
        <taxon>Tracheophyta</taxon>
        <taxon>Spermatophyta</taxon>
        <taxon>Magnoliopsida</taxon>
        <taxon>eudicotyledons</taxon>
        <taxon>Gunneridae</taxon>
        <taxon>Pentapetalae</taxon>
        <taxon>asterids</taxon>
        <taxon>campanulids</taxon>
        <taxon>Asterales</taxon>
        <taxon>Asteraceae</taxon>
        <taxon>Asteroideae</taxon>
        <taxon>Anthemideae</taxon>
        <taxon>Anthemidinae</taxon>
        <taxon>Tanacetum</taxon>
    </lineage>
</organism>
<proteinExistence type="predicted"/>
<evidence type="ECO:0000256" key="1">
    <source>
        <dbReference type="ARBA" id="ARBA00022670"/>
    </source>
</evidence>
<dbReference type="InterPro" id="IPR054722">
    <property type="entry name" value="PolX-like_BBD"/>
</dbReference>
<evidence type="ECO:0000256" key="5">
    <source>
        <dbReference type="PROSITE-ProRule" id="PRU00047"/>
    </source>
</evidence>
<dbReference type="PANTHER" id="PTHR42648">
    <property type="entry name" value="TRANSPOSASE, PUTATIVE-RELATED"/>
    <property type="match status" value="1"/>
</dbReference>
<evidence type="ECO:0000256" key="6">
    <source>
        <dbReference type="SAM" id="MobiDB-lite"/>
    </source>
</evidence>
<accession>A0ABQ5AJQ6</accession>
<name>A0ABQ5AJQ6_9ASTR</name>
<comment type="caution">
    <text evidence="9">The sequence shown here is derived from an EMBL/GenBank/DDBJ whole genome shotgun (WGS) entry which is preliminary data.</text>
</comment>
<feature type="non-terminal residue" evidence="9">
    <location>
        <position position="1092"/>
    </location>
</feature>
<dbReference type="Pfam" id="PF14223">
    <property type="entry name" value="Retrotran_gag_2"/>
    <property type="match status" value="1"/>
</dbReference>
<dbReference type="Pfam" id="PF07727">
    <property type="entry name" value="RVT_2"/>
    <property type="match status" value="1"/>
</dbReference>
<reference evidence="9" key="2">
    <citation type="submission" date="2022-01" db="EMBL/GenBank/DDBJ databases">
        <authorList>
            <person name="Yamashiro T."/>
            <person name="Shiraishi A."/>
            <person name="Satake H."/>
            <person name="Nakayama K."/>
        </authorList>
    </citation>
    <scope>NUCLEOTIDE SEQUENCE</scope>
</reference>
<dbReference type="SUPFAM" id="SSF53098">
    <property type="entry name" value="Ribonuclease H-like"/>
    <property type="match status" value="1"/>
</dbReference>
<evidence type="ECO:0000259" key="8">
    <source>
        <dbReference type="PROSITE" id="PS50994"/>
    </source>
</evidence>
<keyword evidence="10" id="KW-1185">Reference proteome</keyword>
<feature type="domain" description="Integrase catalytic" evidence="8">
    <location>
        <begin position="534"/>
        <end position="700"/>
    </location>
</feature>